<dbReference type="GO" id="GO:0016020">
    <property type="term" value="C:membrane"/>
    <property type="evidence" value="ECO:0007669"/>
    <property type="project" value="UniProtKB-SubCell"/>
</dbReference>
<name>A0A7Y0DZX2_9PROT</name>
<dbReference type="InterPro" id="IPR037185">
    <property type="entry name" value="EmrE-like"/>
</dbReference>
<evidence type="ECO:0000256" key="5">
    <source>
        <dbReference type="SAM" id="Phobius"/>
    </source>
</evidence>
<sequence length="292" mass="31971">MRALDVAKALFVILIWGSNFVVVKWGLQDFSPYLLLALRFALIACFLVPFVKWPKGRFWPIFRYSMMLGVIHFGLMFSGMQYIDASTAALLSQLNTPFAVILSAFMFKDYPGWRRILGISIAFAGCVVVGGQPRFEGTFIWVLAVVLAAFCWAYAATQAKRLGDLDPFTLNGWMALMVAPCWFAISFLVEDNQVAMMMDAGWKGWGAAVFQAAFVTITGYGIWYGLIKQYPLSRVIPFTLLLPVVGVAGGVLILGDALTLPMIIGGAMVVVGVGIVTIRQAARGSAPDAEVR</sequence>
<feature type="transmembrane region" description="Helical" evidence="5">
    <location>
        <begin position="260"/>
        <end position="278"/>
    </location>
</feature>
<evidence type="ECO:0000256" key="1">
    <source>
        <dbReference type="ARBA" id="ARBA00004141"/>
    </source>
</evidence>
<feature type="transmembrane region" description="Helical" evidence="5">
    <location>
        <begin position="204"/>
        <end position="223"/>
    </location>
</feature>
<comment type="caution">
    <text evidence="7">The sequence shown here is derived from an EMBL/GenBank/DDBJ whole genome shotgun (WGS) entry which is preliminary data.</text>
</comment>
<dbReference type="RefSeq" id="WP_169625016.1">
    <property type="nucleotide sequence ID" value="NZ_JABBNT010000002.1"/>
</dbReference>
<keyword evidence="8" id="KW-1185">Reference proteome</keyword>
<feature type="transmembrane region" description="Helical" evidence="5">
    <location>
        <begin position="235"/>
        <end position="254"/>
    </location>
</feature>
<dbReference type="Pfam" id="PF00892">
    <property type="entry name" value="EamA"/>
    <property type="match status" value="2"/>
</dbReference>
<evidence type="ECO:0000313" key="7">
    <source>
        <dbReference type="EMBL" id="NMM44674.1"/>
    </source>
</evidence>
<dbReference type="PANTHER" id="PTHR32322:SF9">
    <property type="entry name" value="AMINO-ACID METABOLITE EFFLUX PUMP-RELATED"/>
    <property type="match status" value="1"/>
</dbReference>
<feature type="transmembrane region" description="Helical" evidence="5">
    <location>
        <begin position="168"/>
        <end position="189"/>
    </location>
</feature>
<proteinExistence type="predicted"/>
<dbReference type="Gene3D" id="1.10.3730.20">
    <property type="match status" value="1"/>
</dbReference>
<evidence type="ECO:0000256" key="2">
    <source>
        <dbReference type="ARBA" id="ARBA00022692"/>
    </source>
</evidence>
<evidence type="ECO:0000259" key="6">
    <source>
        <dbReference type="Pfam" id="PF00892"/>
    </source>
</evidence>
<feature type="transmembrane region" description="Helical" evidence="5">
    <location>
        <begin position="116"/>
        <end position="133"/>
    </location>
</feature>
<dbReference type="AlphaFoldDB" id="A0A7Y0DZX2"/>
<dbReference type="SUPFAM" id="SSF103481">
    <property type="entry name" value="Multidrug resistance efflux transporter EmrE"/>
    <property type="match status" value="2"/>
</dbReference>
<feature type="domain" description="EamA" evidence="6">
    <location>
        <begin position="9"/>
        <end position="129"/>
    </location>
</feature>
<keyword evidence="2 5" id="KW-0812">Transmembrane</keyword>
<feature type="transmembrane region" description="Helical" evidence="5">
    <location>
        <begin position="33"/>
        <end position="52"/>
    </location>
</feature>
<dbReference type="InterPro" id="IPR000620">
    <property type="entry name" value="EamA_dom"/>
</dbReference>
<feature type="transmembrane region" description="Helical" evidence="5">
    <location>
        <begin position="139"/>
        <end position="156"/>
    </location>
</feature>
<protein>
    <submittedName>
        <fullName evidence="7">EamA family transporter</fullName>
    </submittedName>
</protein>
<feature type="transmembrane region" description="Helical" evidence="5">
    <location>
        <begin position="64"/>
        <end position="83"/>
    </location>
</feature>
<dbReference type="EMBL" id="JABBNT010000002">
    <property type="protein sequence ID" value="NMM44674.1"/>
    <property type="molecule type" value="Genomic_DNA"/>
</dbReference>
<keyword evidence="4 5" id="KW-0472">Membrane</keyword>
<comment type="subcellular location">
    <subcellularLocation>
        <location evidence="1">Membrane</location>
        <topology evidence="1">Multi-pass membrane protein</topology>
    </subcellularLocation>
</comment>
<evidence type="ECO:0000256" key="3">
    <source>
        <dbReference type="ARBA" id="ARBA00022989"/>
    </source>
</evidence>
<feature type="domain" description="EamA" evidence="6">
    <location>
        <begin position="140"/>
        <end position="277"/>
    </location>
</feature>
<dbReference type="InterPro" id="IPR050638">
    <property type="entry name" value="AA-Vitamin_Transporters"/>
</dbReference>
<dbReference type="PANTHER" id="PTHR32322">
    <property type="entry name" value="INNER MEMBRANE TRANSPORTER"/>
    <property type="match status" value="1"/>
</dbReference>
<gene>
    <name evidence="7" type="ORF">HH303_09290</name>
</gene>
<keyword evidence="3 5" id="KW-1133">Transmembrane helix</keyword>
<evidence type="ECO:0000256" key="4">
    <source>
        <dbReference type="ARBA" id="ARBA00023136"/>
    </source>
</evidence>
<accession>A0A7Y0DZX2</accession>
<evidence type="ECO:0000313" key="8">
    <source>
        <dbReference type="Proteomes" id="UP000539372"/>
    </source>
</evidence>
<feature type="transmembrane region" description="Helical" evidence="5">
    <location>
        <begin position="89"/>
        <end position="107"/>
    </location>
</feature>
<organism evidence="7 8">
    <name type="scientific">Pacificispira spongiicola</name>
    <dbReference type="NCBI Taxonomy" id="2729598"/>
    <lineage>
        <taxon>Bacteria</taxon>
        <taxon>Pseudomonadati</taxon>
        <taxon>Pseudomonadota</taxon>
        <taxon>Alphaproteobacteria</taxon>
        <taxon>Rhodospirillales</taxon>
        <taxon>Rhodospirillaceae</taxon>
        <taxon>Pacificispira</taxon>
    </lineage>
</organism>
<feature type="transmembrane region" description="Helical" evidence="5">
    <location>
        <begin position="7"/>
        <end position="27"/>
    </location>
</feature>
<reference evidence="7 8" key="1">
    <citation type="submission" date="2020-04" db="EMBL/GenBank/DDBJ databases">
        <title>Rhodospirillaceae bacterium KN72 isolated from deep sea.</title>
        <authorList>
            <person name="Zhang D.-C."/>
        </authorList>
    </citation>
    <scope>NUCLEOTIDE SEQUENCE [LARGE SCALE GENOMIC DNA]</scope>
    <source>
        <strain evidence="7 8">KN72</strain>
    </source>
</reference>
<dbReference type="Proteomes" id="UP000539372">
    <property type="component" value="Unassembled WGS sequence"/>
</dbReference>